<evidence type="ECO:0000259" key="5">
    <source>
        <dbReference type="PROSITE" id="PS50931"/>
    </source>
</evidence>
<keyword evidence="4" id="KW-0804">Transcription</keyword>
<protein>
    <submittedName>
        <fullName evidence="6">LysR family transcriptional regulator</fullName>
    </submittedName>
</protein>
<dbReference type="CDD" id="cd08459">
    <property type="entry name" value="PBP2_DntR_NahR_LinR_like"/>
    <property type="match status" value="1"/>
</dbReference>
<organism evidence="6 7">
    <name type="scientific">Pigmentiphaga aceris</name>
    <dbReference type="NCBI Taxonomy" id="1940612"/>
    <lineage>
        <taxon>Bacteria</taxon>
        <taxon>Pseudomonadati</taxon>
        <taxon>Pseudomonadota</taxon>
        <taxon>Betaproteobacteria</taxon>
        <taxon>Burkholderiales</taxon>
        <taxon>Alcaligenaceae</taxon>
        <taxon>Pigmentiphaga</taxon>
    </lineage>
</organism>
<dbReference type="Gene3D" id="1.10.10.10">
    <property type="entry name" value="Winged helix-like DNA-binding domain superfamily/Winged helix DNA-binding domain"/>
    <property type="match status" value="1"/>
</dbReference>
<dbReference type="PANTHER" id="PTHR30118">
    <property type="entry name" value="HTH-TYPE TRANSCRIPTIONAL REGULATOR LEUO-RELATED"/>
    <property type="match status" value="1"/>
</dbReference>
<dbReference type="Pfam" id="PF03466">
    <property type="entry name" value="LysR_substrate"/>
    <property type="match status" value="1"/>
</dbReference>
<dbReference type="GO" id="GO:0003677">
    <property type="term" value="F:DNA binding"/>
    <property type="evidence" value="ECO:0007669"/>
    <property type="project" value="UniProtKB-KW"/>
</dbReference>
<proteinExistence type="inferred from homology"/>
<feature type="domain" description="HTH lysR-type" evidence="5">
    <location>
        <begin position="7"/>
        <end position="64"/>
    </location>
</feature>
<gene>
    <name evidence="6" type="ORF">FXN63_22985</name>
</gene>
<evidence type="ECO:0000256" key="3">
    <source>
        <dbReference type="ARBA" id="ARBA00023125"/>
    </source>
</evidence>
<dbReference type="PROSITE" id="PS50931">
    <property type="entry name" value="HTH_LYSR"/>
    <property type="match status" value="1"/>
</dbReference>
<dbReference type="Proteomes" id="UP000325161">
    <property type="component" value="Chromosome"/>
</dbReference>
<keyword evidence="3" id="KW-0238">DNA-binding</keyword>
<name>A0A5C0B0X0_9BURK</name>
<evidence type="ECO:0000313" key="7">
    <source>
        <dbReference type="Proteomes" id="UP000325161"/>
    </source>
</evidence>
<evidence type="ECO:0000313" key="6">
    <source>
        <dbReference type="EMBL" id="QEI08379.1"/>
    </source>
</evidence>
<dbReference type="InterPro" id="IPR036390">
    <property type="entry name" value="WH_DNA-bd_sf"/>
</dbReference>
<evidence type="ECO:0000256" key="1">
    <source>
        <dbReference type="ARBA" id="ARBA00009437"/>
    </source>
</evidence>
<dbReference type="InterPro" id="IPR036388">
    <property type="entry name" value="WH-like_DNA-bd_sf"/>
</dbReference>
<accession>A0A5C0B0X0</accession>
<dbReference type="InterPro" id="IPR005119">
    <property type="entry name" value="LysR_subst-bd"/>
</dbReference>
<evidence type="ECO:0000256" key="4">
    <source>
        <dbReference type="ARBA" id="ARBA00023163"/>
    </source>
</evidence>
<dbReference type="EMBL" id="CP043046">
    <property type="protein sequence ID" value="QEI08379.1"/>
    <property type="molecule type" value="Genomic_DNA"/>
</dbReference>
<keyword evidence="2" id="KW-0805">Transcription regulation</keyword>
<reference evidence="6 7" key="1">
    <citation type="submission" date="2019-08" db="EMBL/GenBank/DDBJ databases">
        <title>Amphibian skin-associated Pigmentiphaga: genome sequence and occurrence across geography and hosts.</title>
        <authorList>
            <person name="Bletz M.C."/>
            <person name="Bunk B."/>
            <person name="Sproeer C."/>
            <person name="Biwer P."/>
            <person name="Reiter S."/>
            <person name="Rabemananjara F.C.E."/>
            <person name="Schulz S."/>
            <person name="Overmann J."/>
            <person name="Vences M."/>
        </authorList>
    </citation>
    <scope>NUCLEOTIDE SEQUENCE [LARGE SCALE GENOMIC DNA]</scope>
    <source>
        <strain evidence="6 7">Mada1488</strain>
    </source>
</reference>
<dbReference type="PANTHER" id="PTHR30118:SF15">
    <property type="entry name" value="TRANSCRIPTIONAL REGULATORY PROTEIN"/>
    <property type="match status" value="1"/>
</dbReference>
<dbReference type="Gene3D" id="3.40.190.10">
    <property type="entry name" value="Periplasmic binding protein-like II"/>
    <property type="match status" value="2"/>
</dbReference>
<dbReference type="GO" id="GO:0003700">
    <property type="term" value="F:DNA-binding transcription factor activity"/>
    <property type="evidence" value="ECO:0007669"/>
    <property type="project" value="InterPro"/>
</dbReference>
<dbReference type="AlphaFoldDB" id="A0A5C0B0X0"/>
<dbReference type="OrthoDB" id="8583877at2"/>
<sequence>MKSLRDLDLNLLVVFHEILRARQISAAAQALGMSQPAVSNALARLRQSFDDALFVRTTAGMQPTPLAEQLAEPVAAALALLQTGLSPREHFDPAASTRTFTIAMTDVADIHFMPALVRHCADAAPQVHIAVVRASGTELSSGLESGRIDLAVGAYDDMSSSHFQQRLFQQDCVTIHRQGHVFGDGPVNLDTFRAARHLLVTESASPYQQIRQGLERAGIRSDAAMQVPSLLSAPLIVADSDLVATVPRRLAERMSAALGLGFIKPPIRLPLLHTNSFWHRRFHQDPGNRWLRALISSTFST</sequence>
<comment type="similarity">
    <text evidence="1">Belongs to the LysR transcriptional regulatory family.</text>
</comment>
<dbReference type="RefSeq" id="WP_148817850.1">
    <property type="nucleotide sequence ID" value="NZ_CP043046.1"/>
</dbReference>
<dbReference type="SUPFAM" id="SSF53850">
    <property type="entry name" value="Periplasmic binding protein-like II"/>
    <property type="match status" value="1"/>
</dbReference>
<dbReference type="Pfam" id="PF00126">
    <property type="entry name" value="HTH_1"/>
    <property type="match status" value="1"/>
</dbReference>
<dbReference type="SUPFAM" id="SSF46785">
    <property type="entry name" value="Winged helix' DNA-binding domain"/>
    <property type="match status" value="1"/>
</dbReference>
<keyword evidence="7" id="KW-1185">Reference proteome</keyword>
<evidence type="ECO:0000256" key="2">
    <source>
        <dbReference type="ARBA" id="ARBA00023015"/>
    </source>
</evidence>
<dbReference type="InterPro" id="IPR050389">
    <property type="entry name" value="LysR-type_TF"/>
</dbReference>
<dbReference type="KEGG" id="pacr:FXN63_22985"/>
<dbReference type="InterPro" id="IPR000847">
    <property type="entry name" value="LysR_HTH_N"/>
</dbReference>
<dbReference type="PRINTS" id="PR00039">
    <property type="entry name" value="HTHLYSR"/>
</dbReference>